<feature type="non-terminal residue" evidence="1">
    <location>
        <position position="1"/>
    </location>
</feature>
<organism evidence="1">
    <name type="scientific">uncultured Chloroflexia bacterium</name>
    <dbReference type="NCBI Taxonomy" id="1672391"/>
    <lineage>
        <taxon>Bacteria</taxon>
        <taxon>Bacillati</taxon>
        <taxon>Chloroflexota</taxon>
        <taxon>Chloroflexia</taxon>
        <taxon>environmental samples</taxon>
    </lineage>
</organism>
<dbReference type="AlphaFoldDB" id="A0A6J4HH69"/>
<sequence>CKVVEVELHGLGVGDRQDQGVGGARLGMHRSENVAPLVPGTTWSGRTLADGCPDPTVGWLETEARLVLEAPPHPLIRLCLTQFRQCGERFFGTQLGPQH</sequence>
<reference evidence="1" key="1">
    <citation type="submission" date="2020-02" db="EMBL/GenBank/DDBJ databases">
        <authorList>
            <person name="Meier V. D."/>
        </authorList>
    </citation>
    <scope>NUCLEOTIDE SEQUENCE</scope>
    <source>
        <strain evidence="1">AVDCRST_MAG93</strain>
    </source>
</reference>
<gene>
    <name evidence="1" type="ORF">AVDCRST_MAG93-456</name>
</gene>
<dbReference type="EMBL" id="CADCTR010000151">
    <property type="protein sequence ID" value="CAA9221257.1"/>
    <property type="molecule type" value="Genomic_DNA"/>
</dbReference>
<evidence type="ECO:0000313" key="1">
    <source>
        <dbReference type="EMBL" id="CAA9221257.1"/>
    </source>
</evidence>
<proteinExistence type="predicted"/>
<accession>A0A6J4HH69</accession>
<protein>
    <submittedName>
        <fullName evidence="1">Uncharacterized protein</fullName>
    </submittedName>
</protein>
<name>A0A6J4HH69_9CHLR</name>